<name>A0ACD1HY73_9EURO</name>
<evidence type="ECO:0000313" key="2">
    <source>
        <dbReference type="Proteomes" id="UP000249748"/>
    </source>
</evidence>
<dbReference type="EMBL" id="KZ824606">
    <property type="protein sequence ID" value="RAK82885.1"/>
    <property type="molecule type" value="Genomic_DNA"/>
</dbReference>
<reference evidence="1" key="1">
    <citation type="submission" date="2018-02" db="EMBL/GenBank/DDBJ databases">
        <title>The genomes of Aspergillus section Nigri reveals drivers in fungal speciation.</title>
        <authorList>
            <consortium name="DOE Joint Genome Institute"/>
            <person name="Vesth T.C."/>
            <person name="Nybo J."/>
            <person name="Theobald S."/>
            <person name="Brandl J."/>
            <person name="Frisvad J.C."/>
            <person name="Nielsen K.F."/>
            <person name="Lyhne E.K."/>
            <person name="Kogle M.E."/>
            <person name="Kuo A."/>
            <person name="Riley R."/>
            <person name="Clum A."/>
            <person name="Nolan M."/>
            <person name="Lipzen A."/>
            <person name="Salamov A."/>
            <person name="Henrissat B."/>
            <person name="Wiebenga A."/>
            <person name="De vries R.P."/>
            <person name="Grigoriev I.V."/>
            <person name="Mortensen U.H."/>
            <person name="Andersen M.R."/>
            <person name="Baker S.E."/>
        </authorList>
    </citation>
    <scope>NUCLEOTIDE SEQUENCE</scope>
    <source>
        <strain evidence="1">CBS 115574</strain>
    </source>
</reference>
<dbReference type="Proteomes" id="UP000249748">
    <property type="component" value="Unassembled WGS sequence"/>
</dbReference>
<evidence type="ECO:0000313" key="1">
    <source>
        <dbReference type="EMBL" id="RAK82885.1"/>
    </source>
</evidence>
<sequence>MHVKATSKHFFCFSLLWPALFAPYHAMLLLNKCNGSAREKQGRKSHQFVNAVSVIISFDQNAIKITVNHPGH</sequence>
<proteinExistence type="predicted"/>
<gene>
    <name evidence="1" type="ORF">BO79DRAFT_78059</name>
</gene>
<organism evidence="1 2">
    <name type="scientific">Aspergillus costaricaensis CBS 115574</name>
    <dbReference type="NCBI Taxonomy" id="1448317"/>
    <lineage>
        <taxon>Eukaryota</taxon>
        <taxon>Fungi</taxon>
        <taxon>Dikarya</taxon>
        <taxon>Ascomycota</taxon>
        <taxon>Pezizomycotina</taxon>
        <taxon>Eurotiomycetes</taxon>
        <taxon>Eurotiomycetidae</taxon>
        <taxon>Eurotiales</taxon>
        <taxon>Aspergillaceae</taxon>
        <taxon>Aspergillus</taxon>
        <taxon>Aspergillus subgen. Circumdati</taxon>
    </lineage>
</organism>
<protein>
    <submittedName>
        <fullName evidence="1">Uncharacterized protein</fullName>
    </submittedName>
</protein>
<keyword evidence="2" id="KW-1185">Reference proteome</keyword>
<accession>A0ACD1HY73</accession>